<dbReference type="EMBL" id="JBHRZF010000155">
    <property type="protein sequence ID" value="MFC3861718.1"/>
    <property type="molecule type" value="Genomic_DNA"/>
</dbReference>
<evidence type="ECO:0000313" key="2">
    <source>
        <dbReference type="Proteomes" id="UP001595748"/>
    </source>
</evidence>
<comment type="caution">
    <text evidence="1">The sequence shown here is derived from an EMBL/GenBank/DDBJ whole genome shotgun (WGS) entry which is preliminary data.</text>
</comment>
<keyword evidence="2" id="KW-1185">Reference proteome</keyword>
<dbReference type="RefSeq" id="WP_380078895.1">
    <property type="nucleotide sequence ID" value="NZ_JBHRZF010000155.1"/>
</dbReference>
<proteinExistence type="predicted"/>
<gene>
    <name evidence="1" type="ORF">ACFOPQ_13200</name>
</gene>
<organism evidence="1 2">
    <name type="scientific">Deinococcus antarcticus</name>
    <dbReference type="NCBI Taxonomy" id="1298767"/>
    <lineage>
        <taxon>Bacteria</taxon>
        <taxon>Thermotogati</taxon>
        <taxon>Deinococcota</taxon>
        <taxon>Deinococci</taxon>
        <taxon>Deinococcales</taxon>
        <taxon>Deinococcaceae</taxon>
        <taxon>Deinococcus</taxon>
    </lineage>
</organism>
<protein>
    <submittedName>
        <fullName evidence="1">Uncharacterized protein</fullName>
    </submittedName>
</protein>
<sequence length="56" mass="5656">MQPDDQVAVSAQNRPLVQGTLVGDLPGVQAGTELGDGQAFDAVAAAGCACVKFVRI</sequence>
<reference evidence="2" key="1">
    <citation type="journal article" date="2019" name="Int. J. Syst. Evol. Microbiol.">
        <title>The Global Catalogue of Microorganisms (GCM) 10K type strain sequencing project: providing services to taxonomists for standard genome sequencing and annotation.</title>
        <authorList>
            <consortium name="The Broad Institute Genomics Platform"/>
            <consortium name="The Broad Institute Genome Sequencing Center for Infectious Disease"/>
            <person name="Wu L."/>
            <person name="Ma J."/>
        </authorList>
    </citation>
    <scope>NUCLEOTIDE SEQUENCE [LARGE SCALE GENOMIC DNA]</scope>
    <source>
        <strain evidence="2">CCTCC AB 2013263</strain>
    </source>
</reference>
<name>A0ABV8A7N4_9DEIO</name>
<dbReference type="Proteomes" id="UP001595748">
    <property type="component" value="Unassembled WGS sequence"/>
</dbReference>
<accession>A0ABV8A7N4</accession>
<evidence type="ECO:0000313" key="1">
    <source>
        <dbReference type="EMBL" id="MFC3861718.1"/>
    </source>
</evidence>